<dbReference type="Proteomes" id="UP000199515">
    <property type="component" value="Unassembled WGS sequence"/>
</dbReference>
<evidence type="ECO:0000313" key="1">
    <source>
        <dbReference type="EMBL" id="SDZ41443.1"/>
    </source>
</evidence>
<protein>
    <recommendedName>
        <fullName evidence="3">Tetratricopeptide repeat-containing protein</fullName>
    </recommendedName>
</protein>
<dbReference type="SUPFAM" id="SSF48452">
    <property type="entry name" value="TPR-like"/>
    <property type="match status" value="1"/>
</dbReference>
<evidence type="ECO:0008006" key="3">
    <source>
        <dbReference type="Google" id="ProtNLM"/>
    </source>
</evidence>
<dbReference type="Pfam" id="PF21810">
    <property type="entry name" value="DUF6880"/>
    <property type="match status" value="1"/>
</dbReference>
<evidence type="ECO:0000313" key="2">
    <source>
        <dbReference type="Proteomes" id="UP000199515"/>
    </source>
</evidence>
<organism evidence="1 2">
    <name type="scientific">Amycolatopsis xylanica</name>
    <dbReference type="NCBI Taxonomy" id="589385"/>
    <lineage>
        <taxon>Bacteria</taxon>
        <taxon>Bacillati</taxon>
        <taxon>Actinomycetota</taxon>
        <taxon>Actinomycetes</taxon>
        <taxon>Pseudonocardiales</taxon>
        <taxon>Pseudonocardiaceae</taxon>
        <taxon>Amycolatopsis</taxon>
    </lineage>
</organism>
<dbReference type="Gene3D" id="1.25.40.10">
    <property type="entry name" value="Tetratricopeptide repeat domain"/>
    <property type="match status" value="1"/>
</dbReference>
<dbReference type="InterPro" id="IPR011990">
    <property type="entry name" value="TPR-like_helical_dom_sf"/>
</dbReference>
<dbReference type="AlphaFoldDB" id="A0A1H3STL4"/>
<sequence length="453" mass="50208">MAEMSSTTDLRGYLRTLDAETLIELLHAQAGRDPELRRALELKAGTQGGDVAEAHRLLDTAAVGGSFEYAAKVGSVLDTLQRLLDAGSRADLAPLARRTVDDISRVLEQIDDYSGVVYDELERAVDLYARACVAHPPDVNGLADWILRIEFGDRDWPEIELADFAQALGDKGIARIKSTVDKMIADGVDDHRLATAERLREDIAEISGDVDALVAILSAKPPRLDISLKIVRVLRGAGRHAEAIAHAAKALAHDKGPSRAPVVDELAGAYQEAGQADEALTLRRTEFDRKPSHAAYLALREAAIERGQWPSQKRAALSLLRERADEDAAVADELVRVLLTEERPDEAWRVSTRYGGSLELRLELAEQREQDHPVEVIPVYKIHVDELIAHKDPFSYREAAKQLRKLRTLHKRADSAEEFSSYLAELVETHKRKTRLLAEVRNARIALPKVVRA</sequence>
<name>A0A1H3STL4_9PSEU</name>
<proteinExistence type="predicted"/>
<dbReference type="EMBL" id="FNON01000015">
    <property type="protein sequence ID" value="SDZ41443.1"/>
    <property type="molecule type" value="Genomic_DNA"/>
</dbReference>
<accession>A0A1H3STL4</accession>
<gene>
    <name evidence="1" type="ORF">SAMN05421504_115133</name>
</gene>
<dbReference type="STRING" id="589385.SAMN05421504_115133"/>
<keyword evidence="2" id="KW-1185">Reference proteome</keyword>
<reference evidence="1 2" key="1">
    <citation type="submission" date="2016-10" db="EMBL/GenBank/DDBJ databases">
        <authorList>
            <person name="de Groot N.N."/>
        </authorList>
    </citation>
    <scope>NUCLEOTIDE SEQUENCE [LARGE SCALE GENOMIC DNA]</scope>
    <source>
        <strain evidence="1 2">CPCC 202699</strain>
    </source>
</reference>
<dbReference type="InterPro" id="IPR049245">
    <property type="entry name" value="DUF6880"/>
</dbReference>